<evidence type="ECO:0000313" key="3">
    <source>
        <dbReference type="Proteomes" id="UP000681340"/>
    </source>
</evidence>
<dbReference type="AlphaFoldDB" id="A0A919VR43"/>
<reference evidence="2" key="1">
    <citation type="submission" date="2021-03" db="EMBL/GenBank/DDBJ databases">
        <title>Whole genome shotgun sequence of Actinoplanes auranticolor NBRC 12245.</title>
        <authorList>
            <person name="Komaki H."/>
            <person name="Tamura T."/>
        </authorList>
    </citation>
    <scope>NUCLEOTIDE SEQUENCE</scope>
    <source>
        <strain evidence="2">NBRC 12245</strain>
    </source>
</reference>
<evidence type="ECO:0000256" key="1">
    <source>
        <dbReference type="SAM" id="Phobius"/>
    </source>
</evidence>
<sequence>MPVMNGPLSTATIVVALLLGIWYLIRSALDRAPGNTDLWAMLGLSALVAVLVVVSVVGLITGDRPGDVTTFIGYLITTAAFAPVGFYLARLEPTRWGTLILGVACLVLPVLVLRLQQIAEATGG</sequence>
<dbReference type="EMBL" id="BOQL01000042">
    <property type="protein sequence ID" value="GIM72505.1"/>
    <property type="molecule type" value="Genomic_DNA"/>
</dbReference>
<feature type="transmembrane region" description="Helical" evidence="1">
    <location>
        <begin position="71"/>
        <end position="89"/>
    </location>
</feature>
<accession>A0A919VR43</accession>
<feature type="transmembrane region" description="Helical" evidence="1">
    <location>
        <begin position="6"/>
        <end position="25"/>
    </location>
</feature>
<feature type="transmembrane region" description="Helical" evidence="1">
    <location>
        <begin position="96"/>
        <end position="115"/>
    </location>
</feature>
<keyword evidence="1" id="KW-0812">Transmembrane</keyword>
<name>A0A919VR43_9ACTN</name>
<protein>
    <submittedName>
        <fullName evidence="2">Uncharacterized protein</fullName>
    </submittedName>
</protein>
<keyword evidence="3" id="KW-1185">Reference proteome</keyword>
<comment type="caution">
    <text evidence="2">The sequence shown here is derived from an EMBL/GenBank/DDBJ whole genome shotgun (WGS) entry which is preliminary data.</text>
</comment>
<feature type="transmembrane region" description="Helical" evidence="1">
    <location>
        <begin position="37"/>
        <end position="59"/>
    </location>
</feature>
<proteinExistence type="predicted"/>
<evidence type="ECO:0000313" key="2">
    <source>
        <dbReference type="EMBL" id="GIM72505.1"/>
    </source>
</evidence>
<organism evidence="2 3">
    <name type="scientific">Actinoplanes auranticolor</name>
    <dbReference type="NCBI Taxonomy" id="47988"/>
    <lineage>
        <taxon>Bacteria</taxon>
        <taxon>Bacillati</taxon>
        <taxon>Actinomycetota</taxon>
        <taxon>Actinomycetes</taxon>
        <taxon>Micromonosporales</taxon>
        <taxon>Micromonosporaceae</taxon>
        <taxon>Actinoplanes</taxon>
    </lineage>
</organism>
<keyword evidence="1" id="KW-1133">Transmembrane helix</keyword>
<dbReference type="Proteomes" id="UP000681340">
    <property type="component" value="Unassembled WGS sequence"/>
</dbReference>
<keyword evidence="1" id="KW-0472">Membrane</keyword>
<gene>
    <name evidence="2" type="ORF">Aau02nite_51320</name>
</gene>